<name>A0A645DVY4_9ZZZZ</name>
<gene>
    <name evidence="2" type="ORF">SDC9_140810</name>
</gene>
<evidence type="ECO:0000313" key="2">
    <source>
        <dbReference type="EMBL" id="MPM93670.1"/>
    </source>
</evidence>
<dbReference type="EMBL" id="VSSQ01040430">
    <property type="protein sequence ID" value="MPM93670.1"/>
    <property type="molecule type" value="Genomic_DNA"/>
</dbReference>
<protein>
    <recommendedName>
        <fullName evidence="1">DUF4923 domain-containing protein</fullName>
    </recommendedName>
</protein>
<dbReference type="InterPro" id="IPR032575">
    <property type="entry name" value="DUF4923"/>
</dbReference>
<feature type="domain" description="DUF4923" evidence="1">
    <location>
        <begin position="35"/>
        <end position="205"/>
    </location>
</feature>
<sequence>MNAFNIPLIKKPQVVVFIFSLSTLFFSVSAQEKVESKNVFQQVWSLFANSSLSDKDLIGDWGYKGTACTFETENLLKKAGGAVVASQVEKTFNEYCMKIGISEEKCDFTFKEDSTYSAKLGLLKLSGKFRLDEEKKVLSMSYMRGLGRMTAHVHRSGSGLKLLFDADSFLQMMKTLSMFTKNNSVEILAAMADLYDGMLLGFDLEMKKQP</sequence>
<accession>A0A645DVY4</accession>
<organism evidence="2">
    <name type="scientific">bioreactor metagenome</name>
    <dbReference type="NCBI Taxonomy" id="1076179"/>
    <lineage>
        <taxon>unclassified sequences</taxon>
        <taxon>metagenomes</taxon>
        <taxon>ecological metagenomes</taxon>
    </lineage>
</organism>
<evidence type="ECO:0000259" key="1">
    <source>
        <dbReference type="Pfam" id="PF16270"/>
    </source>
</evidence>
<comment type="caution">
    <text evidence="2">The sequence shown here is derived from an EMBL/GenBank/DDBJ whole genome shotgun (WGS) entry which is preliminary data.</text>
</comment>
<dbReference type="AlphaFoldDB" id="A0A645DVY4"/>
<reference evidence="2" key="1">
    <citation type="submission" date="2019-08" db="EMBL/GenBank/DDBJ databases">
        <authorList>
            <person name="Kucharzyk K."/>
            <person name="Murdoch R.W."/>
            <person name="Higgins S."/>
            <person name="Loffler F."/>
        </authorList>
    </citation>
    <scope>NUCLEOTIDE SEQUENCE</scope>
</reference>
<dbReference type="Pfam" id="PF16270">
    <property type="entry name" value="DUF4923"/>
    <property type="match status" value="1"/>
</dbReference>
<proteinExistence type="predicted"/>